<protein>
    <recommendedName>
        <fullName evidence="5">G-patch domain-containing protein</fullName>
    </recommendedName>
</protein>
<dbReference type="GO" id="GO:0005634">
    <property type="term" value="C:nucleus"/>
    <property type="evidence" value="ECO:0007669"/>
    <property type="project" value="UniProtKB-SubCell"/>
</dbReference>
<evidence type="ECO:0000313" key="7">
    <source>
        <dbReference type="Proteomes" id="UP000193411"/>
    </source>
</evidence>
<dbReference type="STRING" id="765915.A0A1Y2HIZ3"/>
<dbReference type="Gene3D" id="3.30.70.330">
    <property type="match status" value="1"/>
</dbReference>
<dbReference type="SMART" id="SM00443">
    <property type="entry name" value="G_patch"/>
    <property type="match status" value="1"/>
</dbReference>
<feature type="region of interest" description="Disordered" evidence="4">
    <location>
        <begin position="1"/>
        <end position="23"/>
    </location>
</feature>
<organism evidence="6 7">
    <name type="scientific">Catenaria anguillulae PL171</name>
    <dbReference type="NCBI Taxonomy" id="765915"/>
    <lineage>
        <taxon>Eukaryota</taxon>
        <taxon>Fungi</taxon>
        <taxon>Fungi incertae sedis</taxon>
        <taxon>Blastocladiomycota</taxon>
        <taxon>Blastocladiomycetes</taxon>
        <taxon>Blastocladiales</taxon>
        <taxon>Catenariaceae</taxon>
        <taxon>Catenaria</taxon>
    </lineage>
</organism>
<dbReference type="EMBL" id="MCFL01000027">
    <property type="protein sequence ID" value="ORZ34536.1"/>
    <property type="molecule type" value="Genomic_DNA"/>
</dbReference>
<feature type="region of interest" description="Disordered" evidence="4">
    <location>
        <begin position="203"/>
        <end position="222"/>
    </location>
</feature>
<feature type="domain" description="G-patch" evidence="5">
    <location>
        <begin position="301"/>
        <end position="346"/>
    </location>
</feature>
<keyword evidence="3" id="KW-0539">Nucleus</keyword>
<dbReference type="InterPro" id="IPR012677">
    <property type="entry name" value="Nucleotide-bd_a/b_plait_sf"/>
</dbReference>
<dbReference type="PANTHER" id="PTHR13948">
    <property type="entry name" value="RNA-BINDING PROTEIN"/>
    <property type="match status" value="1"/>
</dbReference>
<feature type="compositionally biased region" description="Low complexity" evidence="4">
    <location>
        <begin position="8"/>
        <end position="23"/>
    </location>
</feature>
<accession>A0A1Y2HIZ3</accession>
<comment type="caution">
    <text evidence="6">The sequence shown here is derived from an EMBL/GenBank/DDBJ whole genome shotgun (WGS) entry which is preliminary data.</text>
</comment>
<keyword evidence="7" id="KW-1185">Reference proteome</keyword>
<sequence length="375" mass="39170">MDLSFILGTSGQSSWSDTGSSDVSDTPTPLLLLRDLDLAATSESIFSTLTDLAKALDKPDLIPIQARMIRSKTTHASLGFAFVEFSSVEAAQAVVAVLTDKSLYPSGFFILTKAATVAFGSVSAFVSAYATSQFTVVVPTPATEEEGQDGGAPPRIVAYHHSSAYAVGYPVPKLAPVRPITAVAAASDDPLAAFYADIGDDTSANPSAQASEPATHTPDPIPSYALIHIPAHEDFIDRRRRLCCLCRRVFPTTKAALKHSMHSPKHAAKLASDPLAQQVAMVLKYTYRHPPPPKKQPKTLETGIGGQLLAKLGWSGGGLGRSGEGITRAIEAVGYTPGAGVGAGIAVPAEMMAGTAGGAAGVDKALEITRKRYLG</sequence>
<evidence type="ECO:0000256" key="1">
    <source>
        <dbReference type="ARBA" id="ARBA00004123"/>
    </source>
</evidence>
<dbReference type="InterPro" id="IPR035979">
    <property type="entry name" value="RBD_domain_sf"/>
</dbReference>
<evidence type="ECO:0000256" key="3">
    <source>
        <dbReference type="ARBA" id="ARBA00023242"/>
    </source>
</evidence>
<reference evidence="6 7" key="1">
    <citation type="submission" date="2016-07" db="EMBL/GenBank/DDBJ databases">
        <title>Pervasive Adenine N6-methylation of Active Genes in Fungi.</title>
        <authorList>
            <consortium name="DOE Joint Genome Institute"/>
            <person name="Mondo S.J."/>
            <person name="Dannebaum R.O."/>
            <person name="Kuo R.C."/>
            <person name="Labutti K."/>
            <person name="Haridas S."/>
            <person name="Kuo A."/>
            <person name="Salamov A."/>
            <person name="Ahrendt S.R."/>
            <person name="Lipzen A."/>
            <person name="Sullivan W."/>
            <person name="Andreopoulos W.B."/>
            <person name="Clum A."/>
            <person name="Lindquist E."/>
            <person name="Daum C."/>
            <person name="Ramamoorthy G.K."/>
            <person name="Gryganskyi A."/>
            <person name="Culley D."/>
            <person name="Magnuson J.K."/>
            <person name="James T.Y."/>
            <person name="O'Malley M.A."/>
            <person name="Stajich J.E."/>
            <person name="Spatafora J.W."/>
            <person name="Visel A."/>
            <person name="Grigoriev I.V."/>
        </authorList>
    </citation>
    <scope>NUCLEOTIDE SEQUENCE [LARGE SCALE GENOMIC DNA]</scope>
    <source>
        <strain evidence="6 7">PL171</strain>
    </source>
</reference>
<dbReference type="InterPro" id="IPR000467">
    <property type="entry name" value="G_patch_dom"/>
</dbReference>
<dbReference type="Pfam" id="PF01585">
    <property type="entry name" value="G-patch"/>
    <property type="match status" value="1"/>
</dbReference>
<dbReference type="PROSITE" id="PS50174">
    <property type="entry name" value="G_PATCH"/>
    <property type="match status" value="1"/>
</dbReference>
<name>A0A1Y2HIZ3_9FUNG</name>
<dbReference type="GO" id="GO:0000398">
    <property type="term" value="P:mRNA splicing, via spliceosome"/>
    <property type="evidence" value="ECO:0007669"/>
    <property type="project" value="TreeGrafter"/>
</dbReference>
<proteinExistence type="predicted"/>
<keyword evidence="2" id="KW-0694">RNA-binding</keyword>
<comment type="subcellular location">
    <subcellularLocation>
        <location evidence="1">Nucleus</location>
    </subcellularLocation>
</comment>
<dbReference type="Proteomes" id="UP000193411">
    <property type="component" value="Unassembled WGS sequence"/>
</dbReference>
<evidence type="ECO:0000256" key="2">
    <source>
        <dbReference type="ARBA" id="ARBA00022884"/>
    </source>
</evidence>
<dbReference type="SUPFAM" id="SSF54928">
    <property type="entry name" value="RNA-binding domain, RBD"/>
    <property type="match status" value="1"/>
</dbReference>
<evidence type="ECO:0000259" key="5">
    <source>
        <dbReference type="PROSITE" id="PS50174"/>
    </source>
</evidence>
<feature type="compositionally biased region" description="Polar residues" evidence="4">
    <location>
        <begin position="203"/>
        <end position="214"/>
    </location>
</feature>
<evidence type="ECO:0000256" key="4">
    <source>
        <dbReference type="SAM" id="MobiDB-lite"/>
    </source>
</evidence>
<gene>
    <name evidence="6" type="ORF">BCR44DRAFT_27713</name>
</gene>
<dbReference type="AlphaFoldDB" id="A0A1Y2HIZ3"/>
<evidence type="ECO:0000313" key="6">
    <source>
        <dbReference type="EMBL" id="ORZ34536.1"/>
    </source>
</evidence>
<dbReference type="GO" id="GO:0003723">
    <property type="term" value="F:RNA binding"/>
    <property type="evidence" value="ECO:0007669"/>
    <property type="project" value="UniProtKB-KW"/>
</dbReference>
<dbReference type="PANTHER" id="PTHR13948:SF3">
    <property type="entry name" value="FI21118P1"/>
    <property type="match status" value="1"/>
</dbReference>